<dbReference type="Gene3D" id="3.40.50.150">
    <property type="entry name" value="Vaccinia Virus protein VP39"/>
    <property type="match status" value="1"/>
</dbReference>
<protein>
    <submittedName>
        <fullName evidence="2">N-6 DNA methylase</fullName>
    </submittedName>
</protein>
<dbReference type="EMBL" id="PDOA01000001">
    <property type="protein sequence ID" value="PWC30807.1"/>
    <property type="molecule type" value="Genomic_DNA"/>
</dbReference>
<dbReference type="InterPro" id="IPR041698">
    <property type="entry name" value="Methyltransf_25"/>
</dbReference>
<dbReference type="InterPro" id="IPR029063">
    <property type="entry name" value="SAM-dependent_MTases_sf"/>
</dbReference>
<keyword evidence="2" id="KW-0489">Methyltransferase</keyword>
<gene>
    <name evidence="2" type="ORF">CR165_02600</name>
</gene>
<reference evidence="3" key="1">
    <citation type="submission" date="2017-10" db="EMBL/GenBank/DDBJ databases">
        <authorList>
            <person name="Toshchakov S.V."/>
            <person name="Goeva M.A."/>
        </authorList>
    </citation>
    <scope>NUCLEOTIDE SEQUENCE [LARGE SCALE GENOMIC DNA]</scope>
    <source>
        <strain evidence="3">JR1/69-1-13</strain>
    </source>
</reference>
<dbReference type="SUPFAM" id="SSF53335">
    <property type="entry name" value="S-adenosyl-L-methionine-dependent methyltransferases"/>
    <property type="match status" value="1"/>
</dbReference>
<proteinExistence type="predicted"/>
<dbReference type="AlphaFoldDB" id="A0A2U1VA62"/>
<accession>A0A2U1VA62</accession>
<evidence type="ECO:0000259" key="1">
    <source>
        <dbReference type="Pfam" id="PF13649"/>
    </source>
</evidence>
<comment type="caution">
    <text evidence="2">The sequence shown here is derived from an EMBL/GenBank/DDBJ whole genome shotgun (WGS) entry which is preliminary data.</text>
</comment>
<feature type="domain" description="Methyltransferase" evidence="1">
    <location>
        <begin position="49"/>
        <end position="108"/>
    </location>
</feature>
<dbReference type="Proteomes" id="UP000245048">
    <property type="component" value="Unassembled WGS sequence"/>
</dbReference>
<dbReference type="RefSeq" id="WP_109515378.1">
    <property type="nucleotide sequence ID" value="NZ_PDOA01000001.1"/>
</dbReference>
<evidence type="ECO:0000313" key="3">
    <source>
        <dbReference type="Proteomes" id="UP000245048"/>
    </source>
</evidence>
<keyword evidence="2" id="KW-0808">Transferase</keyword>
<evidence type="ECO:0000313" key="2">
    <source>
        <dbReference type="EMBL" id="PWC30807.1"/>
    </source>
</evidence>
<organism evidence="2 3">
    <name type="scientific">Teichococcus aestuarii</name>
    <dbReference type="NCBI Taxonomy" id="568898"/>
    <lineage>
        <taxon>Bacteria</taxon>
        <taxon>Pseudomonadati</taxon>
        <taxon>Pseudomonadota</taxon>
        <taxon>Alphaproteobacteria</taxon>
        <taxon>Acetobacterales</taxon>
        <taxon>Roseomonadaceae</taxon>
        <taxon>Roseomonas</taxon>
    </lineage>
</organism>
<dbReference type="Pfam" id="PF13649">
    <property type="entry name" value="Methyltransf_25"/>
    <property type="match status" value="1"/>
</dbReference>
<dbReference type="OrthoDB" id="5489421at2"/>
<dbReference type="GO" id="GO:0032259">
    <property type="term" value="P:methylation"/>
    <property type="evidence" value="ECO:0007669"/>
    <property type="project" value="UniProtKB-KW"/>
</dbReference>
<sequence length="250" mass="26059">MSLAAAEELAEDRLLDGRVRLLQPRQGLRAGLDAVLLAAGIRARPGQTVLEGGCGSGAVFLCLMARVPGLRVFAVEREPALAALARRNAALNGVAAQVTVLEGDIADPALRRALPRLDHSFANPPYWPDGSPPPEAMRAGATHAGAGPDLAAWTRALAAPLERRGSLSLILPAARFAEAAAALRAARCAEVVLTPFWPRAGQAARRVLLRGHRLGRGPDQIQAGLVLHEGDGWSAAAEAVLRGGGALPEH</sequence>
<dbReference type="PANTHER" id="PTHR47739:SF1">
    <property type="entry name" value="TRNA1(VAL) (ADENINE(37)-N6)-METHYLTRANSFERASE"/>
    <property type="match status" value="1"/>
</dbReference>
<name>A0A2U1VA62_9PROT</name>
<dbReference type="GO" id="GO:0008168">
    <property type="term" value="F:methyltransferase activity"/>
    <property type="evidence" value="ECO:0007669"/>
    <property type="project" value="UniProtKB-KW"/>
</dbReference>
<dbReference type="InterPro" id="IPR050210">
    <property type="entry name" value="tRNA_Adenine-N(6)_MTase"/>
</dbReference>
<keyword evidence="3" id="KW-1185">Reference proteome</keyword>
<dbReference type="CDD" id="cd02440">
    <property type="entry name" value="AdoMet_MTases"/>
    <property type="match status" value="1"/>
</dbReference>
<dbReference type="PANTHER" id="PTHR47739">
    <property type="entry name" value="TRNA1(VAL) (ADENINE(37)-N6)-METHYLTRANSFERASE"/>
    <property type="match status" value="1"/>
</dbReference>